<keyword evidence="3" id="KW-0378">Hydrolase</keyword>
<dbReference type="SUPFAM" id="SSF51905">
    <property type="entry name" value="FAD/NAD(P)-binding domain"/>
    <property type="match status" value="1"/>
</dbReference>
<sequence>MIALSSAVLRCQGPVAAPLQNPEIAHLLTLKGDIHRGATRVSRKQQIQIKKPKLNLHSTIAMNGLEVSPFIAALPKVELHVHIEGTLTPALRWKLAKRNNVPLPYATYDDLLESYNVLYNHRKEVHGDNGAPTFLETYFAGTQVLCEEQDFYELGMAYLERARDMNVRYAEPFFDLQAYLPRGIPAAAVLNGYMRAQREGAAKFGVRSNWILCFIRNRPVAEGVAAYEAARAWARIPGGHGLFHAVGLASNEYDRPPMLFEQAFQMAKQDGLHVTMHCDVDQKDAADHIHEAIFDVLGGQGTERIDHGLNALDRPELLQGLASRGIPLTLCPHAYHRRQATDVLFPKLRKLWELKGIKWCINSDDPTYMHNVWIDGAMEKVYHYCGIPKADMVRLSRDAVEISWADEELKIKLLQELESSFGYPGTNASYDYVVIGGGIGGLVVTSRLAEVASVAVVEAGGFYEVENANRSVVPLLALTGLAFLDPSPETFASQPLMD</sequence>
<keyword evidence="6" id="KW-1185">Reference proteome</keyword>
<dbReference type="SUPFAM" id="SSF51556">
    <property type="entry name" value="Metallo-dependent hydrolases"/>
    <property type="match status" value="1"/>
</dbReference>
<dbReference type="Gene3D" id="3.50.50.60">
    <property type="entry name" value="FAD/NAD(P)-binding domain"/>
    <property type="match status" value="1"/>
</dbReference>
<organism evidence="5 6">
    <name type="scientific">Apiospora arundinis</name>
    <dbReference type="NCBI Taxonomy" id="335852"/>
    <lineage>
        <taxon>Eukaryota</taxon>
        <taxon>Fungi</taxon>
        <taxon>Dikarya</taxon>
        <taxon>Ascomycota</taxon>
        <taxon>Pezizomycotina</taxon>
        <taxon>Sordariomycetes</taxon>
        <taxon>Xylariomycetidae</taxon>
        <taxon>Amphisphaeriales</taxon>
        <taxon>Apiosporaceae</taxon>
        <taxon>Apiospora</taxon>
    </lineage>
</organism>
<dbReference type="NCBIfam" id="TIGR01430">
    <property type="entry name" value="aden_deam"/>
    <property type="match status" value="1"/>
</dbReference>
<dbReference type="InterPro" id="IPR032466">
    <property type="entry name" value="Metal_Hydrolase"/>
</dbReference>
<feature type="domain" description="Adenosine deaminase" evidence="4">
    <location>
        <begin position="75"/>
        <end position="418"/>
    </location>
</feature>
<evidence type="ECO:0000256" key="3">
    <source>
        <dbReference type="ARBA" id="ARBA00022801"/>
    </source>
</evidence>
<dbReference type="PANTHER" id="PTHR43114:SF7">
    <property type="entry name" value="ADENOSINE DEAMINASE DOMAIN-CONTAINING PROTEIN"/>
    <property type="match status" value="1"/>
</dbReference>
<dbReference type="Proteomes" id="UP001390339">
    <property type="component" value="Unassembled WGS sequence"/>
</dbReference>
<keyword evidence="2" id="KW-0479">Metal-binding</keyword>
<accession>A0ABR2HKB4</accession>
<dbReference type="Gene3D" id="3.20.20.140">
    <property type="entry name" value="Metal-dependent hydrolases"/>
    <property type="match status" value="1"/>
</dbReference>
<evidence type="ECO:0000259" key="4">
    <source>
        <dbReference type="Pfam" id="PF00962"/>
    </source>
</evidence>
<dbReference type="Pfam" id="PF00962">
    <property type="entry name" value="A_deaminase"/>
    <property type="match status" value="1"/>
</dbReference>
<dbReference type="InterPro" id="IPR001365">
    <property type="entry name" value="A_deaminase_dom"/>
</dbReference>
<dbReference type="PANTHER" id="PTHR43114">
    <property type="entry name" value="ADENINE DEAMINASE"/>
    <property type="match status" value="1"/>
</dbReference>
<dbReference type="EMBL" id="JAPCWZ010000010">
    <property type="protein sequence ID" value="KAK8848602.1"/>
    <property type="molecule type" value="Genomic_DNA"/>
</dbReference>
<evidence type="ECO:0000313" key="5">
    <source>
        <dbReference type="EMBL" id="KAK8848602.1"/>
    </source>
</evidence>
<gene>
    <name evidence="5" type="ORF">PGQ11_015082</name>
</gene>
<dbReference type="InterPro" id="IPR006330">
    <property type="entry name" value="Ado/ade_deaminase"/>
</dbReference>
<evidence type="ECO:0000313" key="6">
    <source>
        <dbReference type="Proteomes" id="UP001390339"/>
    </source>
</evidence>
<dbReference type="InterPro" id="IPR036188">
    <property type="entry name" value="FAD/NAD-bd_sf"/>
</dbReference>
<reference evidence="5 6" key="1">
    <citation type="journal article" date="2024" name="IMA Fungus">
        <title>Apiospora arundinis, a panoply of carbohydrate-active enzymes and secondary metabolites.</title>
        <authorList>
            <person name="Sorensen T."/>
            <person name="Petersen C."/>
            <person name="Muurmann A.T."/>
            <person name="Christiansen J.V."/>
            <person name="Brundto M.L."/>
            <person name="Overgaard C.K."/>
            <person name="Boysen A.T."/>
            <person name="Wollenberg R.D."/>
            <person name="Larsen T.O."/>
            <person name="Sorensen J.L."/>
            <person name="Nielsen K.L."/>
            <person name="Sondergaard T.E."/>
        </authorList>
    </citation>
    <scope>NUCLEOTIDE SEQUENCE [LARGE SCALE GENOMIC DNA]</scope>
    <source>
        <strain evidence="5 6">AAU 773</strain>
    </source>
</reference>
<comment type="cofactor">
    <cofactor evidence="1">
        <name>Zn(2+)</name>
        <dbReference type="ChEBI" id="CHEBI:29105"/>
    </cofactor>
</comment>
<comment type="caution">
    <text evidence="5">The sequence shown here is derived from an EMBL/GenBank/DDBJ whole genome shotgun (WGS) entry which is preliminary data.</text>
</comment>
<proteinExistence type="predicted"/>
<evidence type="ECO:0000256" key="2">
    <source>
        <dbReference type="ARBA" id="ARBA00022723"/>
    </source>
</evidence>
<protein>
    <submittedName>
        <fullName evidence="5">Adenosine deaminase</fullName>
    </submittedName>
</protein>
<evidence type="ECO:0000256" key="1">
    <source>
        <dbReference type="ARBA" id="ARBA00001947"/>
    </source>
</evidence>
<name>A0ABR2HKB4_9PEZI</name>